<evidence type="ECO:0000313" key="4">
    <source>
        <dbReference type="Proteomes" id="UP001146793"/>
    </source>
</evidence>
<reference evidence="3" key="1">
    <citation type="submission" date="2022-08" db="EMBL/GenBank/DDBJ databases">
        <title>Novel sulfate-reducing endosymbionts in the free-living metamonad Anaeramoeba.</title>
        <authorList>
            <person name="Jerlstrom-Hultqvist J."/>
            <person name="Cepicka I."/>
            <person name="Gallot-Lavallee L."/>
            <person name="Salas-Leiva D."/>
            <person name="Curtis B.A."/>
            <person name="Zahonova K."/>
            <person name="Pipaliya S."/>
            <person name="Dacks J."/>
            <person name="Roger A.J."/>
        </authorList>
    </citation>
    <scope>NUCLEOTIDE SEQUENCE</scope>
    <source>
        <strain evidence="3">Schooner1</strain>
    </source>
</reference>
<protein>
    <recommendedName>
        <fullName evidence="1">Repressor of RNA polymerase III transcription</fullName>
    </recommendedName>
</protein>
<reference evidence="2" key="2">
    <citation type="submission" date="2022-08" db="EMBL/GenBank/DDBJ databases">
        <title>Novel sulphate-reducing endosymbionts in the free-living metamonad Anaeramoeba.</title>
        <authorList>
            <person name="Jerlstrom-Hultqvist J."/>
            <person name="Cepicka I."/>
            <person name="Gallot-Lavallee L."/>
            <person name="Salas-Leiva D."/>
            <person name="Curtis B.A."/>
            <person name="Zahonova K."/>
            <person name="Pipaliya S."/>
            <person name="Dacks J."/>
            <person name="Roger A.J."/>
        </authorList>
    </citation>
    <scope>NUCLEOTIDE SEQUENCE</scope>
    <source>
        <strain evidence="2">Busselton2</strain>
    </source>
</reference>
<comment type="subcellular location">
    <subcellularLocation>
        <location evidence="1">Nucleus</location>
    </subcellularLocation>
</comment>
<dbReference type="InterPro" id="IPR015257">
    <property type="entry name" value="Maf1"/>
</dbReference>
<dbReference type="PANTHER" id="PTHR22504">
    <property type="entry name" value="REPRESSOR OF RNA POLYMERASE III TRANSCRIPTION MAF1"/>
    <property type="match status" value="1"/>
</dbReference>
<dbReference type="Pfam" id="PF09174">
    <property type="entry name" value="Maf1"/>
    <property type="match status" value="1"/>
</dbReference>
<gene>
    <name evidence="2" type="ORF">M0812_01648</name>
    <name evidence="3" type="ORF">M0813_00331</name>
</gene>
<comment type="similarity">
    <text evidence="1">Belongs to the MAF1 family.</text>
</comment>
<keyword evidence="5" id="KW-1185">Reference proteome</keyword>
<keyword evidence="1" id="KW-0804">Transcription</keyword>
<dbReference type="GO" id="GO:0000994">
    <property type="term" value="F:RNA polymerase III core binding"/>
    <property type="evidence" value="ECO:0007669"/>
    <property type="project" value="TreeGrafter"/>
</dbReference>
<dbReference type="AlphaFoldDB" id="A0AAV7Z0N1"/>
<evidence type="ECO:0000313" key="3">
    <source>
        <dbReference type="EMBL" id="KAJ6241628.1"/>
    </source>
</evidence>
<keyword evidence="1" id="KW-0678">Repressor</keyword>
<dbReference type="EMBL" id="JAOAOG010000191">
    <property type="protein sequence ID" value="KAJ6241628.1"/>
    <property type="molecule type" value="Genomic_DNA"/>
</dbReference>
<evidence type="ECO:0000256" key="1">
    <source>
        <dbReference type="PIRNR" id="PIRNR037240"/>
    </source>
</evidence>
<dbReference type="GO" id="GO:0005634">
    <property type="term" value="C:nucleus"/>
    <property type="evidence" value="ECO:0007669"/>
    <property type="project" value="UniProtKB-SubCell"/>
</dbReference>
<comment type="caution">
    <text evidence="2">The sequence shown here is derived from an EMBL/GenBank/DDBJ whole genome shotgun (WGS) entry which is preliminary data.</text>
</comment>
<evidence type="ECO:0000313" key="2">
    <source>
        <dbReference type="EMBL" id="KAJ3434531.1"/>
    </source>
</evidence>
<dbReference type="Proteomes" id="UP001150062">
    <property type="component" value="Unassembled WGS sequence"/>
</dbReference>
<dbReference type="Proteomes" id="UP001146793">
    <property type="component" value="Unassembled WGS sequence"/>
</dbReference>
<organism evidence="2 4">
    <name type="scientific">Anaeramoeba flamelloides</name>
    <dbReference type="NCBI Taxonomy" id="1746091"/>
    <lineage>
        <taxon>Eukaryota</taxon>
        <taxon>Metamonada</taxon>
        <taxon>Anaeramoebidae</taxon>
        <taxon>Anaeramoeba</taxon>
    </lineage>
</organism>
<dbReference type="PIRSF" id="PIRSF037240">
    <property type="entry name" value="RNA_polIII_Trep_MAF1"/>
    <property type="match status" value="1"/>
</dbReference>
<sequence length="251" mass="29267">MKFLNCPGLERVTELLSGLITGTGVVNGKVEAYSEKPIKSDRKLAKSLEHQYTQEITKGLITRQGSGSFGSLYEPNNRKTLIKLISTMNHSFPEYDFSSVREHHFNKENNLSKVQNAINITLNSCVDDYYPEKAEVIWSEIDDVISLEDCQVYSYIPGLSEEDPFSQLGVVWSMNYFFVNTKLKRVIYFTTQCISFNSEMINEQEFEEQNEWFQSENSWNKNEKWSNNSYSYNNNNNNNIEEEETMFDFQF</sequence>
<name>A0AAV7Z0N1_9EUKA</name>
<keyword evidence="1" id="KW-0805">Transcription regulation</keyword>
<keyword evidence="1" id="KW-0539">Nucleus</keyword>
<dbReference type="EMBL" id="JANTQA010000042">
    <property type="protein sequence ID" value="KAJ3434531.1"/>
    <property type="molecule type" value="Genomic_DNA"/>
</dbReference>
<evidence type="ECO:0000313" key="5">
    <source>
        <dbReference type="Proteomes" id="UP001150062"/>
    </source>
</evidence>
<accession>A0AAV7Z0N1</accession>
<dbReference type="Gene3D" id="3.40.1000.50">
    <property type="entry name" value="Repressor of RNA polymerase III transcription Maf1"/>
    <property type="match status" value="1"/>
</dbReference>
<dbReference type="InterPro" id="IPR038564">
    <property type="entry name" value="Maf1_sf"/>
</dbReference>
<proteinExistence type="inferred from homology"/>
<dbReference type="GO" id="GO:0016480">
    <property type="term" value="P:negative regulation of transcription by RNA polymerase III"/>
    <property type="evidence" value="ECO:0007669"/>
    <property type="project" value="UniProtKB-UniRule"/>
</dbReference>
<dbReference type="PANTHER" id="PTHR22504:SF0">
    <property type="entry name" value="REPRESSOR OF RNA POLYMERASE III TRANSCRIPTION MAF1 HOMOLOG"/>
    <property type="match status" value="1"/>
</dbReference>